<gene>
    <name evidence="1" type="ORF">LCGC14_0665450</name>
</gene>
<proteinExistence type="predicted"/>
<accession>A0A0F9QXJ3</accession>
<dbReference type="EMBL" id="LAZR01001290">
    <property type="protein sequence ID" value="KKN47204.1"/>
    <property type="molecule type" value="Genomic_DNA"/>
</dbReference>
<sequence>MAKPNLNRPGGSAIPPTYKQEQYAADLIEQLREGEHFKAEIFARRVYTAETVGAMSALIDKMKAALKELQDADEFIDISHREEP</sequence>
<protein>
    <submittedName>
        <fullName evidence="1">Uncharacterized protein</fullName>
    </submittedName>
</protein>
<dbReference type="AlphaFoldDB" id="A0A0F9QXJ3"/>
<evidence type="ECO:0000313" key="1">
    <source>
        <dbReference type="EMBL" id="KKN47204.1"/>
    </source>
</evidence>
<reference evidence="1" key="1">
    <citation type="journal article" date="2015" name="Nature">
        <title>Complex archaea that bridge the gap between prokaryotes and eukaryotes.</title>
        <authorList>
            <person name="Spang A."/>
            <person name="Saw J.H."/>
            <person name="Jorgensen S.L."/>
            <person name="Zaremba-Niedzwiedzka K."/>
            <person name="Martijn J."/>
            <person name="Lind A.E."/>
            <person name="van Eijk R."/>
            <person name="Schleper C."/>
            <person name="Guy L."/>
            <person name="Ettema T.J."/>
        </authorList>
    </citation>
    <scope>NUCLEOTIDE SEQUENCE</scope>
</reference>
<organism evidence="1">
    <name type="scientific">marine sediment metagenome</name>
    <dbReference type="NCBI Taxonomy" id="412755"/>
    <lineage>
        <taxon>unclassified sequences</taxon>
        <taxon>metagenomes</taxon>
        <taxon>ecological metagenomes</taxon>
    </lineage>
</organism>
<name>A0A0F9QXJ3_9ZZZZ</name>
<comment type="caution">
    <text evidence="1">The sequence shown here is derived from an EMBL/GenBank/DDBJ whole genome shotgun (WGS) entry which is preliminary data.</text>
</comment>